<name>A0A4Y2IE86_ARAVE</name>
<reference evidence="2 3" key="1">
    <citation type="journal article" date="2019" name="Sci. Rep.">
        <title>Orb-weaving spider Araneus ventricosus genome elucidates the spidroin gene catalogue.</title>
        <authorList>
            <person name="Kono N."/>
            <person name="Nakamura H."/>
            <person name="Ohtoshi R."/>
            <person name="Moran D.A.P."/>
            <person name="Shinohara A."/>
            <person name="Yoshida Y."/>
            <person name="Fujiwara M."/>
            <person name="Mori M."/>
            <person name="Tomita M."/>
            <person name="Arakawa K."/>
        </authorList>
    </citation>
    <scope>NUCLEOTIDE SEQUENCE [LARGE SCALE GENOMIC DNA]</scope>
</reference>
<organism evidence="2 3">
    <name type="scientific">Araneus ventricosus</name>
    <name type="common">Orbweaver spider</name>
    <name type="synonym">Epeira ventricosa</name>
    <dbReference type="NCBI Taxonomy" id="182803"/>
    <lineage>
        <taxon>Eukaryota</taxon>
        <taxon>Metazoa</taxon>
        <taxon>Ecdysozoa</taxon>
        <taxon>Arthropoda</taxon>
        <taxon>Chelicerata</taxon>
        <taxon>Arachnida</taxon>
        <taxon>Araneae</taxon>
        <taxon>Araneomorphae</taxon>
        <taxon>Entelegynae</taxon>
        <taxon>Araneoidea</taxon>
        <taxon>Araneidae</taxon>
        <taxon>Araneus</taxon>
    </lineage>
</organism>
<evidence type="ECO:0000313" key="2">
    <source>
        <dbReference type="EMBL" id="GBM75880.1"/>
    </source>
</evidence>
<keyword evidence="3" id="KW-1185">Reference proteome</keyword>
<proteinExistence type="predicted"/>
<comment type="caution">
    <text evidence="2">The sequence shown here is derived from an EMBL/GenBank/DDBJ whole genome shotgun (WGS) entry which is preliminary data.</text>
</comment>
<evidence type="ECO:0000256" key="1">
    <source>
        <dbReference type="SAM" id="Phobius"/>
    </source>
</evidence>
<evidence type="ECO:0000313" key="3">
    <source>
        <dbReference type="Proteomes" id="UP000499080"/>
    </source>
</evidence>
<feature type="transmembrane region" description="Helical" evidence="1">
    <location>
        <begin position="12"/>
        <end position="31"/>
    </location>
</feature>
<dbReference type="EMBL" id="BGPR01002584">
    <property type="protein sequence ID" value="GBM75880.1"/>
    <property type="molecule type" value="Genomic_DNA"/>
</dbReference>
<keyword evidence="1" id="KW-0812">Transmembrane</keyword>
<dbReference type="Proteomes" id="UP000499080">
    <property type="component" value="Unassembled WGS sequence"/>
</dbReference>
<protein>
    <submittedName>
        <fullName evidence="2">Uncharacterized protein</fullName>
    </submittedName>
</protein>
<keyword evidence="1" id="KW-0472">Membrane</keyword>
<accession>A0A4Y2IE86</accession>
<keyword evidence="1" id="KW-1133">Transmembrane helix</keyword>
<sequence>MKTVDGDDSDSLNVVCSISLNIVTKIVLWVYGGNSPTRRIMEIEGLLKNMQEKHVAQVTETIPLIQTRNTNIQQSTSNNSNSTFNRAQITGFPALTADETPKSFQSINSFYTLPDGQRRHMESFSAFKCISSPKKDRIF</sequence>
<dbReference type="AlphaFoldDB" id="A0A4Y2IE86"/>
<gene>
    <name evidence="2" type="ORF">AVEN_188072_1</name>
</gene>